<dbReference type="AlphaFoldDB" id="A0A7N0TBU6"/>
<dbReference type="InterPro" id="IPR050898">
    <property type="entry name" value="Plant_acyltransferase"/>
</dbReference>
<dbReference type="OMA" id="SFKVHRQ"/>
<evidence type="ECO:0000256" key="2">
    <source>
        <dbReference type="ARBA" id="ARBA00022679"/>
    </source>
</evidence>
<comment type="similarity">
    <text evidence="1">Belongs to the plant acyltransferase family.</text>
</comment>
<evidence type="ECO:0000313" key="4">
    <source>
        <dbReference type="Proteomes" id="UP000594263"/>
    </source>
</evidence>
<dbReference type="PANTHER" id="PTHR31147:SF66">
    <property type="entry name" value="OS05G0315700 PROTEIN"/>
    <property type="match status" value="1"/>
</dbReference>
<keyword evidence="4" id="KW-1185">Reference proteome</keyword>
<reference evidence="3" key="1">
    <citation type="submission" date="2021-01" db="UniProtKB">
        <authorList>
            <consortium name="EnsemblPlants"/>
        </authorList>
    </citation>
    <scope>IDENTIFICATION</scope>
</reference>
<organism evidence="3 4">
    <name type="scientific">Kalanchoe fedtschenkoi</name>
    <name type="common">Lavender scallops</name>
    <name type="synonym">South American air plant</name>
    <dbReference type="NCBI Taxonomy" id="63787"/>
    <lineage>
        <taxon>Eukaryota</taxon>
        <taxon>Viridiplantae</taxon>
        <taxon>Streptophyta</taxon>
        <taxon>Embryophyta</taxon>
        <taxon>Tracheophyta</taxon>
        <taxon>Spermatophyta</taxon>
        <taxon>Magnoliopsida</taxon>
        <taxon>eudicotyledons</taxon>
        <taxon>Gunneridae</taxon>
        <taxon>Pentapetalae</taxon>
        <taxon>Saxifragales</taxon>
        <taxon>Crassulaceae</taxon>
        <taxon>Kalanchoe</taxon>
    </lineage>
</organism>
<evidence type="ECO:0008006" key="5">
    <source>
        <dbReference type="Google" id="ProtNLM"/>
    </source>
</evidence>
<dbReference type="Gene3D" id="3.30.559.10">
    <property type="entry name" value="Chloramphenicol acetyltransferase-like domain"/>
    <property type="match status" value="2"/>
</dbReference>
<dbReference type="PANTHER" id="PTHR31147">
    <property type="entry name" value="ACYL TRANSFERASE 4"/>
    <property type="match status" value="1"/>
</dbReference>
<proteinExistence type="inferred from homology"/>
<dbReference type="GO" id="GO:0016740">
    <property type="term" value="F:transferase activity"/>
    <property type="evidence" value="ECO:0007669"/>
    <property type="project" value="UniProtKB-KW"/>
</dbReference>
<dbReference type="Proteomes" id="UP000594263">
    <property type="component" value="Unplaced"/>
</dbReference>
<dbReference type="Gramene" id="Kaladp0032s0099.1.v1.1">
    <property type="protein sequence ID" value="Kaladp0032s0099.1.v1.1"/>
    <property type="gene ID" value="Kaladp0032s0099.v1.1"/>
</dbReference>
<dbReference type="Pfam" id="PF02458">
    <property type="entry name" value="Transferase"/>
    <property type="match status" value="1"/>
</dbReference>
<sequence>MSHPALSFKVTRQSPELIAPATPTPRELKHLSDIDDQEGLRFHVPVIQFFRQSHLGRGRDPVEVIREAIGKALVHYYPFAGRLKEVGSGRKLAVDCTGEGVMFIEADADVSMDEFGDLLQPPFPGLGELLFDVPGSGDMLGCPLLLFQVTRLTCGGFIVAVRLNHIMADATGFVYFMTAVGEMARGQPDVSVRPVWRRELLNARDPPRVTCVHHEFDQVEGTIVPFENMVQRSFFFGPDEVAALRNLLPPHLTRCSTFELLTAVLWRTRTVSLKLDPAEEVRMMSIVNARHKFNPPLPKGYYGNAIAYPAALTSAGELCVNPIEFALQLVKKAKNEMTEEYMKSVADLMVLNNRPHFTVVRSYVVSDVTRVGFETVDFGWGKAAYGGPAKGGVGVSPGFINFYIPAKNKKGEKGMTIPVCLPAEAMDVFIKEMNGLLETGRLARETPKKKTTPFITSAL</sequence>
<accession>A0A7N0TBU6</accession>
<evidence type="ECO:0000313" key="3">
    <source>
        <dbReference type="EnsemblPlants" id="Kaladp0032s0099.1.v1.1"/>
    </source>
</evidence>
<dbReference type="EnsemblPlants" id="Kaladp0032s0099.1.v1.1">
    <property type="protein sequence ID" value="Kaladp0032s0099.1.v1.1"/>
    <property type="gene ID" value="Kaladp0032s0099.v1.1"/>
</dbReference>
<protein>
    <recommendedName>
        <fullName evidence="5">Benzyl alcohol O-benzoyltransferase</fullName>
    </recommendedName>
</protein>
<dbReference type="InterPro" id="IPR023213">
    <property type="entry name" value="CAT-like_dom_sf"/>
</dbReference>
<keyword evidence="2" id="KW-0808">Transferase</keyword>
<evidence type="ECO:0000256" key="1">
    <source>
        <dbReference type="ARBA" id="ARBA00009861"/>
    </source>
</evidence>
<name>A0A7N0TBU6_KALFE</name>